<sequence>MDLGNVSNWTGRGTPLEDPVLIRQAMLDLLAQETEFPIKVEGTHTLPYSSRVHHVDLKKGHVHLKLIRPLPHELAAGAAFDMVFLLGDQRYWAPTTYHGRENYLLYRFTIPSKMAPADRRQHKRYPFRPREKAYVIAQDGVIPGHGISGPLVNLSEGGLAFRVDRVMRLDDHLRITPGVGFFERGKSFPLLKVRDLPNLPLFEARGVLANTQERDGGIILGLQFFDLREAELRELRLVLDIRERMLRAPAGTSTDAPRTAGPKSLALAKEPAARTAPAGSQTPDALRLLGRRSTRLVLAMEPGPDRDLLCQILSAAGYGRLEGTGSLDQALEALRLDRHSNCPVLLLESTGGDAAPLDRIRDLQRELGSTREWSVGLMTRDGVPPGTDDPLIRPMPWPTAGDVSWLALLDELAGLD</sequence>
<name>A0A936F197_9BACT</name>
<protein>
    <submittedName>
        <fullName evidence="3">PilZ domain-containing protein</fullName>
    </submittedName>
</protein>
<proteinExistence type="predicted"/>
<accession>A0A936F197</accession>
<feature type="domain" description="PilZ" evidence="2">
    <location>
        <begin position="118"/>
        <end position="236"/>
    </location>
</feature>
<evidence type="ECO:0000259" key="2">
    <source>
        <dbReference type="Pfam" id="PF07238"/>
    </source>
</evidence>
<gene>
    <name evidence="3" type="ORF">IPN91_06430</name>
</gene>
<evidence type="ECO:0000313" key="3">
    <source>
        <dbReference type="EMBL" id="MBK8572278.1"/>
    </source>
</evidence>
<feature type="region of interest" description="Disordered" evidence="1">
    <location>
        <begin position="250"/>
        <end position="283"/>
    </location>
</feature>
<dbReference type="InterPro" id="IPR009875">
    <property type="entry name" value="PilZ_domain"/>
</dbReference>
<dbReference type="Pfam" id="PF07238">
    <property type="entry name" value="PilZ"/>
    <property type="match status" value="1"/>
</dbReference>
<evidence type="ECO:0000313" key="4">
    <source>
        <dbReference type="Proteomes" id="UP000709959"/>
    </source>
</evidence>
<dbReference type="Proteomes" id="UP000709959">
    <property type="component" value="Unassembled WGS sequence"/>
</dbReference>
<comment type="caution">
    <text evidence="3">The sequence shown here is derived from an EMBL/GenBank/DDBJ whole genome shotgun (WGS) entry which is preliminary data.</text>
</comment>
<dbReference type="AlphaFoldDB" id="A0A936F197"/>
<dbReference type="GO" id="GO:0035438">
    <property type="term" value="F:cyclic-di-GMP binding"/>
    <property type="evidence" value="ECO:0007669"/>
    <property type="project" value="InterPro"/>
</dbReference>
<dbReference type="EMBL" id="JADKCH010000004">
    <property type="protein sequence ID" value="MBK8572278.1"/>
    <property type="molecule type" value="Genomic_DNA"/>
</dbReference>
<reference evidence="3 4" key="1">
    <citation type="submission" date="2020-10" db="EMBL/GenBank/DDBJ databases">
        <title>Connecting structure to function with the recovery of over 1000 high-quality activated sludge metagenome-assembled genomes encoding full-length rRNA genes using long-read sequencing.</title>
        <authorList>
            <person name="Singleton C.M."/>
            <person name="Petriglieri F."/>
            <person name="Kristensen J.M."/>
            <person name="Kirkegaard R.H."/>
            <person name="Michaelsen T.Y."/>
            <person name="Andersen M.H."/>
            <person name="Karst S.M."/>
            <person name="Dueholm M.S."/>
            <person name="Nielsen P.H."/>
            <person name="Albertsen M."/>
        </authorList>
    </citation>
    <scope>NUCLEOTIDE SEQUENCE [LARGE SCALE GENOMIC DNA]</scope>
    <source>
        <strain evidence="3">OdNE_18-Q3-R46-58_MAXAC.008</strain>
    </source>
</reference>
<evidence type="ECO:0000256" key="1">
    <source>
        <dbReference type="SAM" id="MobiDB-lite"/>
    </source>
</evidence>
<organism evidence="3 4">
    <name type="scientific">Candidatus Geothrix odensensis</name>
    <dbReference type="NCBI Taxonomy" id="2954440"/>
    <lineage>
        <taxon>Bacteria</taxon>
        <taxon>Pseudomonadati</taxon>
        <taxon>Acidobacteriota</taxon>
        <taxon>Holophagae</taxon>
        <taxon>Holophagales</taxon>
        <taxon>Holophagaceae</taxon>
        <taxon>Geothrix</taxon>
    </lineage>
</organism>